<dbReference type="Pfam" id="PF00294">
    <property type="entry name" value="PfkB"/>
    <property type="match status" value="1"/>
</dbReference>
<dbReference type="EMBL" id="JAAZON010000304">
    <property type="protein sequence ID" value="NMC62894.1"/>
    <property type="molecule type" value="Genomic_DNA"/>
</dbReference>
<evidence type="ECO:0000259" key="4">
    <source>
        <dbReference type="Pfam" id="PF00294"/>
    </source>
</evidence>
<reference evidence="5 6" key="1">
    <citation type="journal article" date="2020" name="Biotechnol. Biofuels">
        <title>New insights from the biogas microbiome by comprehensive genome-resolved metagenomics of nearly 1600 species originating from multiple anaerobic digesters.</title>
        <authorList>
            <person name="Campanaro S."/>
            <person name="Treu L."/>
            <person name="Rodriguez-R L.M."/>
            <person name="Kovalovszki A."/>
            <person name="Ziels R.M."/>
            <person name="Maus I."/>
            <person name="Zhu X."/>
            <person name="Kougias P.G."/>
            <person name="Basile A."/>
            <person name="Luo G."/>
            <person name="Schluter A."/>
            <person name="Konstantinidis K.T."/>
            <person name="Angelidaki I."/>
        </authorList>
    </citation>
    <scope>NUCLEOTIDE SEQUENCE [LARGE SCALE GENOMIC DNA]</scope>
    <source>
        <strain evidence="5">AS27yjCOA_65</strain>
    </source>
</reference>
<proteinExistence type="inferred from homology"/>
<dbReference type="InterPro" id="IPR011611">
    <property type="entry name" value="PfkB_dom"/>
</dbReference>
<comment type="caution">
    <text evidence="5">The sequence shown here is derived from an EMBL/GenBank/DDBJ whole genome shotgun (WGS) entry which is preliminary data.</text>
</comment>
<dbReference type="InterPro" id="IPR029056">
    <property type="entry name" value="Ribokinase-like"/>
</dbReference>
<keyword evidence="2" id="KW-0808">Transferase</keyword>
<keyword evidence="3 5" id="KW-0418">Kinase</keyword>
<dbReference type="PANTHER" id="PTHR43085:SF57">
    <property type="entry name" value="CARBOHYDRATE KINASE PFKB DOMAIN-CONTAINING PROTEIN"/>
    <property type="match status" value="1"/>
</dbReference>
<dbReference type="InterPro" id="IPR002173">
    <property type="entry name" value="Carboh/pur_kinase_PfkB_CS"/>
</dbReference>
<protein>
    <submittedName>
        <fullName evidence="5">Carbohydrate kinase</fullName>
    </submittedName>
</protein>
<organism evidence="5 6">
    <name type="scientific">SAR324 cluster bacterium</name>
    <dbReference type="NCBI Taxonomy" id="2024889"/>
    <lineage>
        <taxon>Bacteria</taxon>
        <taxon>Deltaproteobacteria</taxon>
        <taxon>SAR324 cluster</taxon>
    </lineage>
</organism>
<dbReference type="Gene3D" id="3.40.1190.20">
    <property type="match status" value="1"/>
</dbReference>
<accession>A0A7X9IK98</accession>
<dbReference type="PROSITE" id="PS00583">
    <property type="entry name" value="PFKB_KINASES_1"/>
    <property type="match status" value="1"/>
</dbReference>
<evidence type="ECO:0000256" key="3">
    <source>
        <dbReference type="ARBA" id="ARBA00022777"/>
    </source>
</evidence>
<evidence type="ECO:0000256" key="2">
    <source>
        <dbReference type="ARBA" id="ARBA00022679"/>
    </source>
</evidence>
<evidence type="ECO:0000256" key="1">
    <source>
        <dbReference type="ARBA" id="ARBA00010688"/>
    </source>
</evidence>
<dbReference type="GO" id="GO:0016301">
    <property type="term" value="F:kinase activity"/>
    <property type="evidence" value="ECO:0007669"/>
    <property type="project" value="UniProtKB-KW"/>
</dbReference>
<sequence length="292" mass="31543">MENNLNIQQSVLAYGELLWDLLPTGKLLGGAPANFAYRLQNLGISVSLVSRVGEDALGNEAISILSKSGLSTELIQRDKRNPTGTVDVQIDANGNAKFSINPHVAYDEIEFCDEIADAAQSCAILCFGSLIQRAEKSRQTLMRILKNAKNACKIMDLNLRPNCYSKGVIENSLEHIDILKLNHEEALILSEMLALPFSSEAAFCKALLDRYKLLSCVITRAENGVFGMNRDGEEADLPGIKVKVLDTIGSGDAFTAGFVAMFLKNAPFAKCCEFGNHVGALVAGTKGGMTPI</sequence>
<evidence type="ECO:0000313" key="5">
    <source>
        <dbReference type="EMBL" id="NMC62894.1"/>
    </source>
</evidence>
<name>A0A7X9IK98_9DELT</name>
<comment type="similarity">
    <text evidence="1">Belongs to the carbohydrate kinase PfkB family.</text>
</comment>
<dbReference type="PROSITE" id="PS00584">
    <property type="entry name" value="PFKB_KINASES_2"/>
    <property type="match status" value="1"/>
</dbReference>
<gene>
    <name evidence="5" type="ORF">GYA55_06955</name>
</gene>
<evidence type="ECO:0000313" key="6">
    <source>
        <dbReference type="Proteomes" id="UP000524246"/>
    </source>
</evidence>
<dbReference type="Proteomes" id="UP000524246">
    <property type="component" value="Unassembled WGS sequence"/>
</dbReference>
<dbReference type="AlphaFoldDB" id="A0A7X9IK98"/>
<dbReference type="InterPro" id="IPR050306">
    <property type="entry name" value="PfkB_Carbo_kinase"/>
</dbReference>
<dbReference type="SUPFAM" id="SSF53613">
    <property type="entry name" value="Ribokinase-like"/>
    <property type="match status" value="1"/>
</dbReference>
<dbReference type="CDD" id="cd01167">
    <property type="entry name" value="bac_FRK"/>
    <property type="match status" value="1"/>
</dbReference>
<feature type="domain" description="Carbohydrate kinase PfkB" evidence="4">
    <location>
        <begin position="26"/>
        <end position="291"/>
    </location>
</feature>
<dbReference type="PANTHER" id="PTHR43085">
    <property type="entry name" value="HEXOKINASE FAMILY MEMBER"/>
    <property type="match status" value="1"/>
</dbReference>